<dbReference type="EC" id="3.2.2.n1" evidence="3"/>
<evidence type="ECO:0000256" key="2">
    <source>
        <dbReference type="ARBA" id="ARBA00006763"/>
    </source>
</evidence>
<comment type="similarity">
    <text evidence="2 3">Belongs to the LOG family.</text>
</comment>
<keyword evidence="3" id="KW-0203">Cytokinin biosynthesis</keyword>
<keyword evidence="3" id="KW-0378">Hydrolase</keyword>
<accession>A0ABW5BSQ5</accession>
<comment type="caution">
    <text evidence="4">The sequence shown here is derived from an EMBL/GenBank/DDBJ whole genome shotgun (WGS) entry which is preliminary data.</text>
</comment>
<dbReference type="InterPro" id="IPR005269">
    <property type="entry name" value="LOG"/>
</dbReference>
<gene>
    <name evidence="4" type="ORF">ACFSKO_19915</name>
</gene>
<dbReference type="InterPro" id="IPR031100">
    <property type="entry name" value="LOG_fam"/>
</dbReference>
<keyword evidence="5" id="KW-1185">Reference proteome</keyword>
<name>A0ABW5BSQ5_9PROT</name>
<sequence>MTKINTICIYCGSSNAVSEDHLNNASLVGKLAADHNIEIVYGGGRVGSMGRVADGALANNGKVTGIIPEYLQKFEVGHNDVSELVVVDSMHTRKMMMFERSDAFCILPGGLGTLDEFFEMATWKQLGMHDKPIILVNLENFWTPLLDLIKHQIQGGYLRQNPDDIFSVVNSIEEIFSKLTTLPESQIKPDTSLL</sequence>
<evidence type="ECO:0000256" key="3">
    <source>
        <dbReference type="RuleBase" id="RU363015"/>
    </source>
</evidence>
<dbReference type="Gene3D" id="3.40.50.450">
    <property type="match status" value="1"/>
</dbReference>
<protein>
    <recommendedName>
        <fullName evidence="3">Cytokinin riboside 5'-monophosphate phosphoribohydrolase</fullName>
        <ecNumber evidence="3">3.2.2.n1</ecNumber>
    </recommendedName>
</protein>
<comment type="catalytic activity">
    <reaction evidence="1">
        <text>AMP + H2O = D-ribose 5-phosphate + adenine</text>
        <dbReference type="Rhea" id="RHEA:20129"/>
        <dbReference type="ChEBI" id="CHEBI:15377"/>
        <dbReference type="ChEBI" id="CHEBI:16708"/>
        <dbReference type="ChEBI" id="CHEBI:78346"/>
        <dbReference type="ChEBI" id="CHEBI:456215"/>
        <dbReference type="EC" id="3.2.2.4"/>
    </reaction>
</comment>
<organism evidence="4 5">
    <name type="scientific">Kiloniella antarctica</name>
    <dbReference type="NCBI Taxonomy" id="1550907"/>
    <lineage>
        <taxon>Bacteria</taxon>
        <taxon>Pseudomonadati</taxon>
        <taxon>Pseudomonadota</taxon>
        <taxon>Alphaproteobacteria</taxon>
        <taxon>Rhodospirillales</taxon>
        <taxon>Kiloniellaceae</taxon>
        <taxon>Kiloniella</taxon>
    </lineage>
</organism>
<dbReference type="SUPFAM" id="SSF102405">
    <property type="entry name" value="MCP/YpsA-like"/>
    <property type="match status" value="1"/>
</dbReference>
<evidence type="ECO:0000313" key="5">
    <source>
        <dbReference type="Proteomes" id="UP001597294"/>
    </source>
</evidence>
<evidence type="ECO:0000256" key="1">
    <source>
        <dbReference type="ARBA" id="ARBA00000274"/>
    </source>
</evidence>
<dbReference type="NCBIfam" id="TIGR00730">
    <property type="entry name" value="Rossman fold protein, TIGR00730 family"/>
    <property type="match status" value="1"/>
</dbReference>
<proteinExistence type="inferred from homology"/>
<dbReference type="PANTHER" id="PTHR31223:SF70">
    <property type="entry name" value="LOG FAMILY PROTEIN YJL055W"/>
    <property type="match status" value="1"/>
</dbReference>
<dbReference type="Pfam" id="PF03641">
    <property type="entry name" value="Lysine_decarbox"/>
    <property type="match status" value="1"/>
</dbReference>
<dbReference type="EMBL" id="JBHUII010000013">
    <property type="protein sequence ID" value="MFD2207888.1"/>
    <property type="molecule type" value="Genomic_DNA"/>
</dbReference>
<evidence type="ECO:0000313" key="4">
    <source>
        <dbReference type="EMBL" id="MFD2207888.1"/>
    </source>
</evidence>
<dbReference type="Proteomes" id="UP001597294">
    <property type="component" value="Unassembled WGS sequence"/>
</dbReference>
<dbReference type="RefSeq" id="WP_380254974.1">
    <property type="nucleotide sequence ID" value="NZ_JBHUII010000013.1"/>
</dbReference>
<reference evidence="5" key="1">
    <citation type="journal article" date="2019" name="Int. J. Syst. Evol. Microbiol.">
        <title>The Global Catalogue of Microorganisms (GCM) 10K type strain sequencing project: providing services to taxonomists for standard genome sequencing and annotation.</title>
        <authorList>
            <consortium name="The Broad Institute Genomics Platform"/>
            <consortium name="The Broad Institute Genome Sequencing Center for Infectious Disease"/>
            <person name="Wu L."/>
            <person name="Ma J."/>
        </authorList>
    </citation>
    <scope>NUCLEOTIDE SEQUENCE [LARGE SCALE GENOMIC DNA]</scope>
    <source>
        <strain evidence="5">CGMCC 4.7192</strain>
    </source>
</reference>
<dbReference type="PANTHER" id="PTHR31223">
    <property type="entry name" value="LOG FAMILY PROTEIN YJL055W"/>
    <property type="match status" value="1"/>
</dbReference>